<dbReference type="RefSeq" id="WP_310919054.1">
    <property type="nucleotide sequence ID" value="NZ_JAMQON010000002.1"/>
</dbReference>
<protein>
    <submittedName>
        <fullName evidence="1">Uncharacterized protein</fullName>
    </submittedName>
</protein>
<dbReference type="InterPro" id="IPR006311">
    <property type="entry name" value="TAT_signal"/>
</dbReference>
<name>A0ABU2FC08_9EURY</name>
<gene>
    <name evidence="1" type="ORF">NDI56_08565</name>
</gene>
<dbReference type="Proteomes" id="UP001259659">
    <property type="component" value="Unassembled WGS sequence"/>
</dbReference>
<dbReference type="PROSITE" id="PS51318">
    <property type="entry name" value="TAT"/>
    <property type="match status" value="1"/>
</dbReference>
<dbReference type="EMBL" id="JAMQON010000002">
    <property type="protein sequence ID" value="MDS0259443.1"/>
    <property type="molecule type" value="Genomic_DNA"/>
</dbReference>
<proteinExistence type="predicted"/>
<organism evidence="1 2">
    <name type="scientific">Haloarcula saliterrae</name>
    <dbReference type="NCBI Taxonomy" id="2950534"/>
    <lineage>
        <taxon>Archaea</taxon>
        <taxon>Methanobacteriati</taxon>
        <taxon>Methanobacteriota</taxon>
        <taxon>Stenosarchaea group</taxon>
        <taxon>Halobacteria</taxon>
        <taxon>Halobacteriales</taxon>
        <taxon>Haloarculaceae</taxon>
        <taxon>Haloarcula</taxon>
    </lineage>
</organism>
<evidence type="ECO:0000313" key="2">
    <source>
        <dbReference type="Proteomes" id="UP001259659"/>
    </source>
</evidence>
<sequence length="686" mass="72058">MAPSTPDRRTVLGTLAGAGAASLAGCPLFSPEEDTAATSVGQERARALAERFAPTVYFDEHEQWFPTDPRPYTSQRDGATVVTGFDALDGYHERFTGSTPPAPTVFYNAVEYDESPLAVVQFWFYSVFDQFTTNFHWHDWEVLHVFVETTDDTPQLYVASSHSRRVPNNEFLDPDPETRPRILSELGSHSSALSLNDTIDRFQRLPTGGDLADITNSAVESLEDVAAVPLAYGLPRDEGSRLPYLLPEYEGAPLYEHADLPSVERDDFVPAELVVRSYDALSSPPTDLPARGTGLVFGRSGADTGDVDVGYELVPTSAIEAITDFTGPQLSFEFAVPAFAEDAVSGHISTTGAPWGQPRYSNPAADISEPSHRDALAERYGAIGAAAPVNTVVATVSEAVPSPDAPDGDGVTTQGSAVEAVALLESDPEAVPTFEGIAVVADVPAGDHRLTVNRAGAAPHSEGVSVAEGGGATVAGVAGEIPLVAREDATRVELDPADADSDLTALAVEDDFGGRLYDAPLDGPDAVYVHSGGAYTTEVRDTADEVGAVRVNPDPDGSGPVAIAEPNTGKASLATFLADIAAETRDQVAASAEDGSARGRENSIQGLAQALDAVASAATRAAEAADAGNRGNADRRLETVANRLENVRTRLTAASDDFSAPLSAAAAKRLDQATRRTEQARNAGSL</sequence>
<reference evidence="1 2" key="1">
    <citation type="submission" date="2022-06" db="EMBL/GenBank/DDBJ databases">
        <title>Haloarcula sp. a new haloarchaeum isolate from saline soil.</title>
        <authorList>
            <person name="Strakova D."/>
            <person name="Galisteo C."/>
            <person name="Sanchez-Porro C."/>
            <person name="Ventosa A."/>
        </authorList>
    </citation>
    <scope>NUCLEOTIDE SEQUENCE [LARGE SCALE GENOMIC DNA]</scope>
    <source>
        <strain evidence="1 2">S1CR25-12</strain>
    </source>
</reference>
<evidence type="ECO:0000313" key="1">
    <source>
        <dbReference type="EMBL" id="MDS0259443.1"/>
    </source>
</evidence>
<accession>A0ABU2FC08</accession>
<keyword evidence="2" id="KW-1185">Reference proteome</keyword>
<comment type="caution">
    <text evidence="1">The sequence shown here is derived from an EMBL/GenBank/DDBJ whole genome shotgun (WGS) entry which is preliminary data.</text>
</comment>